<dbReference type="NCBIfam" id="TIGR00711">
    <property type="entry name" value="efflux_EmrB"/>
    <property type="match status" value="1"/>
</dbReference>
<dbReference type="SUPFAM" id="SSF103473">
    <property type="entry name" value="MFS general substrate transporter"/>
    <property type="match status" value="1"/>
</dbReference>
<accession>A0A975ITB7</accession>
<feature type="transmembrane region" description="Helical" evidence="8">
    <location>
        <begin position="375"/>
        <end position="399"/>
    </location>
</feature>
<evidence type="ECO:0000256" key="2">
    <source>
        <dbReference type="ARBA" id="ARBA00022448"/>
    </source>
</evidence>
<keyword evidence="6 8" id="KW-0472">Membrane</keyword>
<keyword evidence="5 8" id="KW-1133">Transmembrane helix</keyword>
<dbReference type="AlphaFoldDB" id="A0A975ITB7"/>
<evidence type="ECO:0000256" key="3">
    <source>
        <dbReference type="ARBA" id="ARBA00022475"/>
    </source>
</evidence>
<feature type="compositionally biased region" description="Low complexity" evidence="7">
    <location>
        <begin position="1"/>
        <end position="17"/>
    </location>
</feature>
<dbReference type="RefSeq" id="WP_211936665.1">
    <property type="nucleotide sequence ID" value="NZ_CP073078.1"/>
</dbReference>
<keyword evidence="4 8" id="KW-0812">Transmembrane</keyword>
<evidence type="ECO:0000256" key="1">
    <source>
        <dbReference type="ARBA" id="ARBA00004651"/>
    </source>
</evidence>
<dbReference type="InterPro" id="IPR036259">
    <property type="entry name" value="MFS_trans_sf"/>
</dbReference>
<feature type="transmembrane region" description="Helical" evidence="8">
    <location>
        <begin position="95"/>
        <end position="114"/>
    </location>
</feature>
<feature type="transmembrane region" description="Helical" evidence="8">
    <location>
        <begin position="183"/>
        <end position="204"/>
    </location>
</feature>
<dbReference type="PANTHER" id="PTHR23501:SF174">
    <property type="entry name" value="MULTIDRUG EXPORT PROTEIN EMRB-RELATED"/>
    <property type="match status" value="1"/>
</dbReference>
<evidence type="ECO:0000259" key="9">
    <source>
        <dbReference type="PROSITE" id="PS50850"/>
    </source>
</evidence>
<dbReference type="Gene3D" id="1.20.1720.10">
    <property type="entry name" value="Multidrug resistance protein D"/>
    <property type="match status" value="1"/>
</dbReference>
<dbReference type="InterPro" id="IPR004638">
    <property type="entry name" value="EmrB-like"/>
</dbReference>
<feature type="transmembrane region" description="Helical" evidence="8">
    <location>
        <begin position="348"/>
        <end position="369"/>
    </location>
</feature>
<feature type="region of interest" description="Disordered" evidence="7">
    <location>
        <begin position="1"/>
        <end position="23"/>
    </location>
</feature>
<dbReference type="EMBL" id="CP073078">
    <property type="protein sequence ID" value="QUD86613.1"/>
    <property type="molecule type" value="Genomic_DNA"/>
</dbReference>
<feature type="domain" description="Major facilitator superfamily (MFS) profile" evidence="9">
    <location>
        <begin position="29"/>
        <end position="512"/>
    </location>
</feature>
<proteinExistence type="predicted"/>
<gene>
    <name evidence="10" type="ORF">KCG34_16175</name>
</gene>
<dbReference type="KEGG" id="caul:KCG34_16175"/>
<protein>
    <submittedName>
        <fullName evidence="10">Multidrug efflux MFS transporter</fullName>
    </submittedName>
</protein>
<evidence type="ECO:0000256" key="8">
    <source>
        <dbReference type="SAM" id="Phobius"/>
    </source>
</evidence>
<evidence type="ECO:0000256" key="4">
    <source>
        <dbReference type="ARBA" id="ARBA00022692"/>
    </source>
</evidence>
<evidence type="ECO:0000256" key="5">
    <source>
        <dbReference type="ARBA" id="ARBA00022989"/>
    </source>
</evidence>
<reference evidence="10" key="1">
    <citation type="submission" date="2021-04" db="EMBL/GenBank/DDBJ databases">
        <title>The complete genome sequence of Caulobacter sp. S6.</title>
        <authorList>
            <person name="Tang Y."/>
            <person name="Ouyang W."/>
            <person name="Liu Q."/>
            <person name="Huang B."/>
            <person name="Guo Z."/>
            <person name="Lei P."/>
        </authorList>
    </citation>
    <scope>NUCLEOTIDE SEQUENCE</scope>
    <source>
        <strain evidence="10">S6</strain>
    </source>
</reference>
<dbReference type="PANTHER" id="PTHR23501">
    <property type="entry name" value="MAJOR FACILITATOR SUPERFAMILY"/>
    <property type="match status" value="1"/>
</dbReference>
<feature type="transmembrane region" description="Helical" evidence="8">
    <location>
        <begin position="316"/>
        <end position="336"/>
    </location>
</feature>
<dbReference type="Pfam" id="PF07690">
    <property type="entry name" value="MFS_1"/>
    <property type="match status" value="1"/>
</dbReference>
<dbReference type="InterPro" id="IPR011701">
    <property type="entry name" value="MFS"/>
</dbReference>
<evidence type="ECO:0000256" key="7">
    <source>
        <dbReference type="SAM" id="MobiDB-lite"/>
    </source>
</evidence>
<keyword evidence="3" id="KW-1003">Cell membrane</keyword>
<dbReference type="PROSITE" id="PS50850">
    <property type="entry name" value="MFS"/>
    <property type="match status" value="1"/>
</dbReference>
<dbReference type="GO" id="GO:0005886">
    <property type="term" value="C:plasma membrane"/>
    <property type="evidence" value="ECO:0007669"/>
    <property type="project" value="UniProtKB-SubCell"/>
</dbReference>
<sequence>MSDAAAGPASPAKAAPSETQKGDPNRGIITACVMLATVMNSLDTTIANVALPHMQGSVSASADQITWVLTSYIVAAAIMTPMTGWLAGRFGRKQVFMISIAGFTVASALCGAAATLAQIVGFRLLQGLFGAALVPLSQAVLMDIYSPEEQGSAMAMWGMGAILGPIVGPALGGFLTDNFSWRWVFYINLPFGVLAFLGVSAFIHDHKHEQKIPIDLMGFGLLSIAIGAFQLFLDRGESQAWFESTEIWIEAVVAGLAAFLFTVHTLTADRPFLPRALFADRNFISATVFGFFIGILLFSTLALLPPMMEVLLGYPVVTTGIVSAPRGIGSWLAMFVVGRMVNRIDVRLIITAGLLISFAALSGMTRYSLTMDSSLIVWTGIFQGFGIGLIFVPLTILAFATLDARYRADGAGVFTLVRNLGSSAGISIMQALHTENTQIVHSRLVEGLTLDNPLVRSLAAPFSLTRPAGVAALDGEVTRQASMVAYIDDFKLMAVTALVLIPALLLMRKSQRAVSDDQHLIAD</sequence>
<feature type="transmembrane region" description="Helical" evidence="8">
    <location>
        <begin position="216"/>
        <end position="233"/>
    </location>
</feature>
<dbReference type="PRINTS" id="PR01036">
    <property type="entry name" value="TCRTETB"/>
</dbReference>
<feature type="transmembrane region" description="Helical" evidence="8">
    <location>
        <begin position="283"/>
        <end position="304"/>
    </location>
</feature>
<comment type="subcellular location">
    <subcellularLocation>
        <location evidence="1">Cell membrane</location>
        <topology evidence="1">Multi-pass membrane protein</topology>
    </subcellularLocation>
</comment>
<dbReference type="CDD" id="cd17503">
    <property type="entry name" value="MFS_LmrB_MDR_like"/>
    <property type="match status" value="1"/>
</dbReference>
<feature type="transmembrane region" description="Helical" evidence="8">
    <location>
        <begin position="65"/>
        <end position="88"/>
    </location>
</feature>
<dbReference type="Proteomes" id="UP000676409">
    <property type="component" value="Chromosome"/>
</dbReference>
<dbReference type="GO" id="GO:0022857">
    <property type="term" value="F:transmembrane transporter activity"/>
    <property type="evidence" value="ECO:0007669"/>
    <property type="project" value="InterPro"/>
</dbReference>
<evidence type="ECO:0000313" key="10">
    <source>
        <dbReference type="EMBL" id="QUD86613.1"/>
    </source>
</evidence>
<evidence type="ECO:0000256" key="6">
    <source>
        <dbReference type="ARBA" id="ARBA00023136"/>
    </source>
</evidence>
<feature type="transmembrane region" description="Helical" evidence="8">
    <location>
        <begin position="153"/>
        <end position="171"/>
    </location>
</feature>
<name>A0A975ITB7_9CAUL</name>
<feature type="transmembrane region" description="Helical" evidence="8">
    <location>
        <begin position="245"/>
        <end position="263"/>
    </location>
</feature>
<organism evidence="10 11">
    <name type="scientific">Phenylobacterium montanum</name>
    <dbReference type="NCBI Taxonomy" id="2823693"/>
    <lineage>
        <taxon>Bacteria</taxon>
        <taxon>Pseudomonadati</taxon>
        <taxon>Pseudomonadota</taxon>
        <taxon>Alphaproteobacteria</taxon>
        <taxon>Caulobacterales</taxon>
        <taxon>Caulobacteraceae</taxon>
        <taxon>Phenylobacterium</taxon>
    </lineage>
</organism>
<feature type="transmembrane region" description="Helical" evidence="8">
    <location>
        <begin position="490"/>
        <end position="507"/>
    </location>
</feature>
<keyword evidence="11" id="KW-1185">Reference proteome</keyword>
<evidence type="ECO:0000313" key="11">
    <source>
        <dbReference type="Proteomes" id="UP000676409"/>
    </source>
</evidence>
<keyword evidence="2" id="KW-0813">Transport</keyword>
<dbReference type="InterPro" id="IPR020846">
    <property type="entry name" value="MFS_dom"/>
</dbReference>
<dbReference type="Gene3D" id="1.20.1250.20">
    <property type="entry name" value="MFS general substrate transporter like domains"/>
    <property type="match status" value="1"/>
</dbReference>